<dbReference type="RefSeq" id="XP_011388372.1">
    <property type="nucleotide sequence ID" value="XM_011390070.1"/>
</dbReference>
<dbReference type="Proteomes" id="UP000000561">
    <property type="component" value="Chromosome 4"/>
</dbReference>
<dbReference type="InterPro" id="IPR018108">
    <property type="entry name" value="MCP_transmembrane"/>
</dbReference>
<dbReference type="GO" id="GO:1990575">
    <property type="term" value="P:mitochondrial L-ornithine transmembrane transport"/>
    <property type="evidence" value="ECO:0000318"/>
    <property type="project" value="GO_Central"/>
</dbReference>
<keyword evidence="8 9" id="KW-0472">Membrane</keyword>
<dbReference type="OrthoDB" id="409586at2759"/>
<protein>
    <submittedName>
        <fullName evidence="11">Organic acid transmembrane transporter</fullName>
    </submittedName>
</protein>
<accession>A0A0D1E720</accession>
<dbReference type="GO" id="GO:0031966">
    <property type="term" value="C:mitochondrial membrane"/>
    <property type="evidence" value="ECO:0007669"/>
    <property type="project" value="UniProtKB-SubCell"/>
</dbReference>
<evidence type="ECO:0000256" key="7">
    <source>
        <dbReference type="ARBA" id="ARBA00023128"/>
    </source>
</evidence>
<dbReference type="PROSITE" id="PS50920">
    <property type="entry name" value="SOLCAR"/>
    <property type="match status" value="3"/>
</dbReference>
<evidence type="ECO:0000256" key="10">
    <source>
        <dbReference type="RuleBase" id="RU000488"/>
    </source>
</evidence>
<organism evidence="11 12">
    <name type="scientific">Mycosarcoma maydis</name>
    <name type="common">Corn smut fungus</name>
    <name type="synonym">Ustilago maydis</name>
    <dbReference type="NCBI Taxonomy" id="5270"/>
    <lineage>
        <taxon>Eukaryota</taxon>
        <taxon>Fungi</taxon>
        <taxon>Dikarya</taxon>
        <taxon>Basidiomycota</taxon>
        <taxon>Ustilaginomycotina</taxon>
        <taxon>Ustilaginomycetes</taxon>
        <taxon>Ustilaginales</taxon>
        <taxon>Ustilaginaceae</taxon>
        <taxon>Mycosarcoma</taxon>
    </lineage>
</organism>
<evidence type="ECO:0000256" key="4">
    <source>
        <dbReference type="ARBA" id="ARBA00022692"/>
    </source>
</evidence>
<keyword evidence="12" id="KW-1185">Reference proteome</keyword>
<dbReference type="SUPFAM" id="SSF103506">
    <property type="entry name" value="Mitochondrial carrier"/>
    <property type="match status" value="1"/>
</dbReference>
<dbReference type="PRINTS" id="PR00926">
    <property type="entry name" value="MITOCARRIER"/>
</dbReference>
<evidence type="ECO:0000256" key="6">
    <source>
        <dbReference type="ARBA" id="ARBA00022989"/>
    </source>
</evidence>
<keyword evidence="3 10" id="KW-0813">Transport</keyword>
<dbReference type="VEuPathDB" id="FungiDB:UMAG_10770"/>
<keyword evidence="7" id="KW-0496">Mitochondrion</keyword>
<dbReference type="FunCoup" id="A0A0D1E720">
    <property type="interactions" value="115"/>
</dbReference>
<keyword evidence="4 9" id="KW-0812">Transmembrane</keyword>
<dbReference type="GO" id="GO:0005739">
    <property type="term" value="C:mitochondrion"/>
    <property type="evidence" value="ECO:0000318"/>
    <property type="project" value="GO_Central"/>
</dbReference>
<evidence type="ECO:0000256" key="8">
    <source>
        <dbReference type="ARBA" id="ARBA00023136"/>
    </source>
</evidence>
<evidence type="ECO:0000256" key="3">
    <source>
        <dbReference type="ARBA" id="ARBA00022448"/>
    </source>
</evidence>
<name>A0A0D1E720_MYCMD</name>
<dbReference type="PANTHER" id="PTHR45624:SF12">
    <property type="entry name" value="MITOCHONDRIAL ORNITHINE TRANSPORTER 1"/>
    <property type="match status" value="1"/>
</dbReference>
<evidence type="ECO:0000256" key="9">
    <source>
        <dbReference type="PROSITE-ProRule" id="PRU00282"/>
    </source>
</evidence>
<dbReference type="GeneID" id="23566755"/>
<dbReference type="Pfam" id="PF00153">
    <property type="entry name" value="Mito_carr"/>
    <property type="match status" value="3"/>
</dbReference>
<feature type="repeat" description="Solcar" evidence="9">
    <location>
        <begin position="114"/>
        <end position="201"/>
    </location>
</feature>
<evidence type="ECO:0000256" key="5">
    <source>
        <dbReference type="ARBA" id="ARBA00022737"/>
    </source>
</evidence>
<comment type="similarity">
    <text evidence="2 10">Belongs to the mitochondrial carrier (TC 2.A.29) family.</text>
</comment>
<dbReference type="InterPro" id="IPR050567">
    <property type="entry name" value="Mitochondrial_Carrier"/>
</dbReference>
<dbReference type="InParanoid" id="A0A0D1E720"/>
<reference evidence="11 12" key="1">
    <citation type="journal article" date="2006" name="Nature">
        <title>Insights from the genome of the biotrophic fungal plant pathogen Ustilago maydis.</title>
        <authorList>
            <person name="Kamper J."/>
            <person name="Kahmann R."/>
            <person name="Bolker M."/>
            <person name="Ma L.J."/>
            <person name="Brefort T."/>
            <person name="Saville B.J."/>
            <person name="Banuett F."/>
            <person name="Kronstad J.W."/>
            <person name="Gold S.E."/>
            <person name="Muller O."/>
            <person name="Perlin M.H."/>
            <person name="Wosten H.A."/>
            <person name="de Vries R."/>
            <person name="Ruiz-Herrera J."/>
            <person name="Reynaga-Pena C.G."/>
            <person name="Snetselaar K."/>
            <person name="McCann M."/>
            <person name="Perez-Martin J."/>
            <person name="Feldbrugge M."/>
            <person name="Basse C.W."/>
            <person name="Steinberg G."/>
            <person name="Ibeas J.I."/>
            <person name="Holloman W."/>
            <person name="Guzman P."/>
            <person name="Farman M."/>
            <person name="Stajich J.E."/>
            <person name="Sentandreu R."/>
            <person name="Gonzalez-Prieto J.M."/>
            <person name="Kennell J.C."/>
            <person name="Molina L."/>
            <person name="Schirawski J."/>
            <person name="Mendoza-Mendoza A."/>
            <person name="Greilinger D."/>
            <person name="Munch K."/>
            <person name="Rossel N."/>
            <person name="Scherer M."/>
            <person name="Vranes M."/>
            <person name="Ladendorf O."/>
            <person name="Vincon V."/>
            <person name="Fuchs U."/>
            <person name="Sandrock B."/>
            <person name="Meng S."/>
            <person name="Ho E.C."/>
            <person name="Cahill M.J."/>
            <person name="Boyce K.J."/>
            <person name="Klose J."/>
            <person name="Klosterman S.J."/>
            <person name="Deelstra H.J."/>
            <person name="Ortiz-Castellanos L."/>
            <person name="Li W."/>
            <person name="Sanchez-Alonso P."/>
            <person name="Schreier P.H."/>
            <person name="Hauser-Hahn I."/>
            <person name="Vaupel M."/>
            <person name="Koopmann E."/>
            <person name="Friedrich G."/>
            <person name="Voss H."/>
            <person name="Schluter T."/>
            <person name="Margolis J."/>
            <person name="Platt D."/>
            <person name="Swimmer C."/>
            <person name="Gnirke A."/>
            <person name="Chen F."/>
            <person name="Vysotskaia V."/>
            <person name="Mannhaupt G."/>
            <person name="Guldener U."/>
            <person name="Munsterkotter M."/>
            <person name="Haase D."/>
            <person name="Oesterheld M."/>
            <person name="Mewes H.W."/>
            <person name="Mauceli E.W."/>
            <person name="DeCaprio D."/>
            <person name="Wade C.M."/>
            <person name="Butler J."/>
            <person name="Young S."/>
            <person name="Jaffe D.B."/>
            <person name="Calvo S."/>
            <person name="Nusbaum C."/>
            <person name="Galagan J."/>
            <person name="Birren B.W."/>
        </authorList>
    </citation>
    <scope>NUCLEOTIDE SEQUENCE [LARGE SCALE GENOMIC DNA]</scope>
    <source>
        <strain evidence="12">DSM 14603 / FGSC 9021 / UM521</strain>
    </source>
</reference>
<dbReference type="Gene3D" id="1.50.40.10">
    <property type="entry name" value="Mitochondrial carrier domain"/>
    <property type="match status" value="2"/>
</dbReference>
<dbReference type="InterPro" id="IPR002067">
    <property type="entry name" value="MCP"/>
</dbReference>
<comment type="subcellular location">
    <subcellularLocation>
        <location evidence="1">Mitochondrion membrane</location>
        <topology evidence="1">Multi-pass membrane protein</topology>
    </subcellularLocation>
</comment>
<evidence type="ECO:0000313" key="12">
    <source>
        <dbReference type="Proteomes" id="UP000000561"/>
    </source>
</evidence>
<dbReference type="InterPro" id="IPR023395">
    <property type="entry name" value="MCP_dom_sf"/>
</dbReference>
<keyword evidence="6" id="KW-1133">Transmembrane helix</keyword>
<dbReference type="KEGG" id="uma:UMAG_10770"/>
<dbReference type="GO" id="GO:0015187">
    <property type="term" value="F:glycine transmembrane transporter activity"/>
    <property type="evidence" value="ECO:0000318"/>
    <property type="project" value="GO_Central"/>
</dbReference>
<proteinExistence type="inferred from homology"/>
<evidence type="ECO:0000313" key="11">
    <source>
        <dbReference type="EMBL" id="KIS70215.1"/>
    </source>
</evidence>
<feature type="repeat" description="Solcar" evidence="9">
    <location>
        <begin position="18"/>
        <end position="100"/>
    </location>
</feature>
<dbReference type="EMBL" id="CM003143">
    <property type="protein sequence ID" value="KIS70215.1"/>
    <property type="molecule type" value="Genomic_DNA"/>
</dbReference>
<dbReference type="eggNOG" id="KOG0758">
    <property type="taxonomic scope" value="Eukaryota"/>
</dbReference>
<dbReference type="AlphaFoldDB" id="A0A0D1E720"/>
<gene>
    <name evidence="11" type="ORF">UMAG_10770</name>
</gene>
<evidence type="ECO:0000256" key="2">
    <source>
        <dbReference type="ARBA" id="ARBA00006375"/>
    </source>
</evidence>
<feature type="repeat" description="Solcar" evidence="9">
    <location>
        <begin position="213"/>
        <end position="302"/>
    </location>
</feature>
<sequence length="306" mass="33369">MAELNGLAPRHPLLSQGQKDVLAGTVGGIAQVLVGQPLDILKVRLQTSPPGTYTGMLDCATRIVRNEGPLAFYKGTLTPLLGVGACVSIQFGVVEALKRQLRASNVSSGRKEDLTYTQFYLAGGVAGLANSFVAGPVEHIRIRLQTQPSPPLYRGPMDCLKQMLSSSGIFHGVYRGQLATFVREFHGMGMYFLTYEALVEYKLKSSQLSRDQLPATYAMFSGAMAGYALWLTAYPADIIKSKLQTDSLDPHNRSYKGALDCVQQTFKHDGIKGFFRGLLPTLVRSPFANAATFVAFEFAARNLKHV</sequence>
<evidence type="ECO:0000256" key="1">
    <source>
        <dbReference type="ARBA" id="ARBA00004225"/>
    </source>
</evidence>
<keyword evidence="5" id="KW-0677">Repeat</keyword>
<dbReference type="PANTHER" id="PTHR45624">
    <property type="entry name" value="MITOCHONDRIAL BASIC AMINO ACIDS TRANSPORTER-RELATED"/>
    <property type="match status" value="1"/>
</dbReference>